<evidence type="ECO:0000313" key="1">
    <source>
        <dbReference type="EMBL" id="KAJ2900940.1"/>
    </source>
</evidence>
<comment type="caution">
    <text evidence="1">The sequence shown here is derived from an EMBL/GenBank/DDBJ whole genome shotgun (WGS) entry which is preliminary data.</text>
</comment>
<keyword evidence="1" id="KW-0328">Glycosyltransferase</keyword>
<gene>
    <name evidence="1" type="primary">ECM39</name>
    <name evidence="1" type="ORF">IWW38_000315</name>
</gene>
<protein>
    <submittedName>
        <fullName evidence="1">Alpha-1,6- mannosyltransferase</fullName>
        <ecNumber evidence="1">2.4.1.260</ecNumber>
    </submittedName>
</protein>
<name>A0ACC1MAG9_9FUNG</name>
<keyword evidence="2" id="KW-1185">Reference proteome</keyword>
<accession>A0ACC1MAG9</accession>
<dbReference type="EMBL" id="JANBVB010000002">
    <property type="protein sequence ID" value="KAJ2900940.1"/>
    <property type="molecule type" value="Genomic_DNA"/>
</dbReference>
<sequence>MWPLDYALAAAVTLSALCAPYTKVEESFFMQAVHDLLKWGTVNSSFDHLSFPGVVPRSFVGPLIISTLAYPAKLAGGGQAEGIWIQLAVRLVVGWLVVWAHSKLRSAVGEVFGDTAARWFVVFSICQFHYTFWTSRLLGNTLAMVPMLLAQTLWLRSMSYANNSRDEQRQCYRQMASILAFTCIVLRFDTAVFAVAMLAVGIASVSRRTITTTLCISMLSILTTLAVDSYFWRQRWMWPELRVFQFNTVEGRSSEWGVSPPHYYFTYFLPRLLLGAFPFACIGALTDMRAARLAVPYIAAIAIFSANPHKEWRFIFPAVPVLNICAAAGMVQLRRIAPSSRLATLVGASFAAASLVIAVLTTFVSSLNYPGGQALAMLHNVEGAPGVKVHIDSFAAMTGITRFGQLREDWVYDKTENLQPSQFTNYTHLITSQPELHNSSDFSVIGTQLGYAGLRTNIGPPKQVARDLLAGQLPVVVRQEPLVWIMRNNKWQQNA</sequence>
<proteinExistence type="predicted"/>
<reference evidence="1" key="1">
    <citation type="submission" date="2022-07" db="EMBL/GenBank/DDBJ databases">
        <title>Phylogenomic reconstructions and comparative analyses of Kickxellomycotina fungi.</title>
        <authorList>
            <person name="Reynolds N.K."/>
            <person name="Stajich J.E."/>
            <person name="Barry K."/>
            <person name="Grigoriev I.V."/>
            <person name="Crous P."/>
            <person name="Smith M.E."/>
        </authorList>
    </citation>
    <scope>NUCLEOTIDE SEQUENCE</scope>
    <source>
        <strain evidence="1">CBS 190363</strain>
    </source>
</reference>
<dbReference type="EC" id="2.4.1.260" evidence="1"/>
<evidence type="ECO:0000313" key="2">
    <source>
        <dbReference type="Proteomes" id="UP001139981"/>
    </source>
</evidence>
<organism evidence="1 2">
    <name type="scientific">Coemansia aciculifera</name>
    <dbReference type="NCBI Taxonomy" id="417176"/>
    <lineage>
        <taxon>Eukaryota</taxon>
        <taxon>Fungi</taxon>
        <taxon>Fungi incertae sedis</taxon>
        <taxon>Zoopagomycota</taxon>
        <taxon>Kickxellomycotina</taxon>
        <taxon>Kickxellomycetes</taxon>
        <taxon>Kickxellales</taxon>
        <taxon>Kickxellaceae</taxon>
        <taxon>Coemansia</taxon>
    </lineage>
</organism>
<keyword evidence="1" id="KW-0808">Transferase</keyword>
<dbReference type="Proteomes" id="UP001139981">
    <property type="component" value="Unassembled WGS sequence"/>
</dbReference>